<dbReference type="GO" id="GO:0003677">
    <property type="term" value="F:DNA binding"/>
    <property type="evidence" value="ECO:0007669"/>
    <property type="project" value="UniProtKB-UniRule"/>
</dbReference>
<dbReference type="InterPro" id="IPR009071">
    <property type="entry name" value="HMG_box_dom"/>
</dbReference>
<dbReference type="OrthoDB" id="6247875at2759"/>
<evidence type="ECO:0000313" key="4">
    <source>
        <dbReference type="Proteomes" id="UP000789570"/>
    </source>
</evidence>
<dbReference type="GO" id="GO:0005634">
    <property type="term" value="C:nucleus"/>
    <property type="evidence" value="ECO:0007669"/>
    <property type="project" value="UniProtKB-UniRule"/>
</dbReference>
<accession>A0A9N8V308</accession>
<dbReference type="SUPFAM" id="SSF47095">
    <property type="entry name" value="HMG-box"/>
    <property type="match status" value="1"/>
</dbReference>
<name>A0A9N8V308_9GLOM</name>
<dbReference type="SMART" id="SM00398">
    <property type="entry name" value="HMG"/>
    <property type="match status" value="1"/>
</dbReference>
<feature type="domain" description="HMG box" evidence="2">
    <location>
        <begin position="51"/>
        <end position="119"/>
    </location>
</feature>
<dbReference type="AlphaFoldDB" id="A0A9N8V308"/>
<dbReference type="Pfam" id="PF00505">
    <property type="entry name" value="HMG_box"/>
    <property type="match status" value="1"/>
</dbReference>
<protein>
    <submittedName>
        <fullName evidence="3">12600_t:CDS:1</fullName>
    </submittedName>
</protein>
<evidence type="ECO:0000313" key="3">
    <source>
        <dbReference type="EMBL" id="CAG8441587.1"/>
    </source>
</evidence>
<keyword evidence="1" id="KW-0238">DNA-binding</keyword>
<dbReference type="PROSITE" id="PS50118">
    <property type="entry name" value="HMG_BOX_2"/>
    <property type="match status" value="1"/>
</dbReference>
<dbReference type="EMBL" id="CAJVPQ010000058">
    <property type="protein sequence ID" value="CAG8441587.1"/>
    <property type="molecule type" value="Genomic_DNA"/>
</dbReference>
<reference evidence="3" key="1">
    <citation type="submission" date="2021-06" db="EMBL/GenBank/DDBJ databases">
        <authorList>
            <person name="Kallberg Y."/>
            <person name="Tangrot J."/>
            <person name="Rosling A."/>
        </authorList>
    </citation>
    <scope>NUCLEOTIDE SEQUENCE</scope>
    <source>
        <strain evidence="3">UK204</strain>
    </source>
</reference>
<comment type="caution">
    <text evidence="3">The sequence shown here is derived from an EMBL/GenBank/DDBJ whole genome shotgun (WGS) entry which is preliminary data.</text>
</comment>
<evidence type="ECO:0000256" key="1">
    <source>
        <dbReference type="PROSITE-ProRule" id="PRU00267"/>
    </source>
</evidence>
<keyword evidence="1" id="KW-0539">Nucleus</keyword>
<organism evidence="3 4">
    <name type="scientific">Funneliformis caledonium</name>
    <dbReference type="NCBI Taxonomy" id="1117310"/>
    <lineage>
        <taxon>Eukaryota</taxon>
        <taxon>Fungi</taxon>
        <taxon>Fungi incertae sedis</taxon>
        <taxon>Mucoromycota</taxon>
        <taxon>Glomeromycotina</taxon>
        <taxon>Glomeromycetes</taxon>
        <taxon>Glomerales</taxon>
        <taxon>Glomeraceae</taxon>
        <taxon>Funneliformis</taxon>
    </lineage>
</organism>
<dbReference type="Gene3D" id="1.10.30.10">
    <property type="entry name" value="High mobility group box domain"/>
    <property type="match status" value="1"/>
</dbReference>
<feature type="DNA-binding region" description="HMG box" evidence="1">
    <location>
        <begin position="51"/>
        <end position="119"/>
    </location>
</feature>
<proteinExistence type="predicted"/>
<dbReference type="InterPro" id="IPR036910">
    <property type="entry name" value="HMG_box_dom_sf"/>
</dbReference>
<gene>
    <name evidence="3" type="ORF">FCALED_LOCUS580</name>
</gene>
<keyword evidence="4" id="KW-1185">Reference proteome</keyword>
<dbReference type="Proteomes" id="UP000789570">
    <property type="component" value="Unassembled WGS sequence"/>
</dbReference>
<sequence length="262" mass="30339">MCLTKRWSLKDKEGNEPSTADRNCIEKLPRKDLFPCSRNINELEMPEKTTAPREMNSFIVFRRQLAYVAKSVNLSDDGKNLSRFASYIWNGATVDEKKGYAIIAKELKERHKVRYPGYTYERRKRRTSDGDFILSTPDTLGKEKKSKRRKANNALPVLPVNMESSLPAQEQMQHESIISPLAPIEFVSPPMQDFWLFSQYDVINYGIDCDYGSMNSQVPQQNEWYADITNGDQSAGFYSHLEPLSFDFSKFDDHTFKKPYDD</sequence>
<evidence type="ECO:0000259" key="2">
    <source>
        <dbReference type="PROSITE" id="PS50118"/>
    </source>
</evidence>